<dbReference type="GO" id="GO:0003677">
    <property type="term" value="F:DNA binding"/>
    <property type="evidence" value="ECO:0007669"/>
    <property type="project" value="InterPro"/>
</dbReference>
<protein>
    <submittedName>
        <fullName evidence="1">Uncharacterized protein</fullName>
    </submittedName>
</protein>
<reference evidence="1 2" key="1">
    <citation type="journal article" date="2018" name="PLoS Genet.">
        <title>Population sequencing reveals clonal diversity and ancestral inbreeding in the grapevine cultivar Chardonnay.</title>
        <authorList>
            <person name="Roach M.J."/>
            <person name="Johnson D.L."/>
            <person name="Bohlmann J."/>
            <person name="van Vuuren H.J."/>
            <person name="Jones S.J."/>
            <person name="Pretorius I.S."/>
            <person name="Schmidt S.A."/>
            <person name="Borneman A.R."/>
        </authorList>
    </citation>
    <scope>NUCLEOTIDE SEQUENCE [LARGE SCALE GENOMIC DNA]</scope>
    <source>
        <strain evidence="2">cv. Chardonnay</strain>
        <tissue evidence="1">Leaf</tissue>
    </source>
</reference>
<dbReference type="GO" id="GO:0004519">
    <property type="term" value="F:endonuclease activity"/>
    <property type="evidence" value="ECO:0007669"/>
    <property type="project" value="InterPro"/>
</dbReference>
<dbReference type="EMBL" id="QGNW01000016">
    <property type="protein sequence ID" value="RVX16223.1"/>
    <property type="molecule type" value="Genomic_DNA"/>
</dbReference>
<dbReference type="GO" id="GO:0006281">
    <property type="term" value="P:DNA repair"/>
    <property type="evidence" value="ECO:0007669"/>
    <property type="project" value="InterPro"/>
</dbReference>
<comment type="caution">
    <text evidence="1">The sequence shown here is derived from an EMBL/GenBank/DDBJ whole genome shotgun (WGS) entry which is preliminary data.</text>
</comment>
<dbReference type="Proteomes" id="UP000288805">
    <property type="component" value="Unassembled WGS sequence"/>
</dbReference>
<evidence type="ECO:0000313" key="1">
    <source>
        <dbReference type="EMBL" id="RVX16223.1"/>
    </source>
</evidence>
<dbReference type="PROSITE" id="PS00726">
    <property type="entry name" value="AP_NUCLEASE_F1_1"/>
    <property type="match status" value="1"/>
</dbReference>
<organism evidence="1 2">
    <name type="scientific">Vitis vinifera</name>
    <name type="common">Grape</name>
    <dbReference type="NCBI Taxonomy" id="29760"/>
    <lineage>
        <taxon>Eukaryota</taxon>
        <taxon>Viridiplantae</taxon>
        <taxon>Streptophyta</taxon>
        <taxon>Embryophyta</taxon>
        <taxon>Tracheophyta</taxon>
        <taxon>Spermatophyta</taxon>
        <taxon>Magnoliopsida</taxon>
        <taxon>eudicotyledons</taxon>
        <taxon>Gunneridae</taxon>
        <taxon>Pentapetalae</taxon>
        <taxon>rosids</taxon>
        <taxon>Vitales</taxon>
        <taxon>Vitaceae</taxon>
        <taxon>Viteae</taxon>
        <taxon>Vitis</taxon>
    </lineage>
</organism>
<dbReference type="AlphaFoldDB" id="A0A438K4U4"/>
<name>A0A438K4U4_VITVI</name>
<proteinExistence type="predicted"/>
<sequence length="236" mass="26369">MFGAMDDAFDAMDDVFGAMDDAFGAMDDVLMEASSLFRSELLYLFFWGDPGGLWMDGDNLEPEPVYCSARWLGGTEGNLPSECRGSEVTGGTVEDAYSDKVSGKLLSFSRFVGLLVQGLKNEFLTLLWRLECRKRGKDIIHRGKKSPFLRGTNDKDKRKVVKTFLRLQRADLVCLQETKCKLMPDLVFSGVYGPVNKSVREALWSELEDIRDCGMILGALVEISMWSDCPTKGETV</sequence>
<dbReference type="InterPro" id="IPR020847">
    <property type="entry name" value="AP_endonuclease_F1_BS"/>
</dbReference>
<evidence type="ECO:0000313" key="2">
    <source>
        <dbReference type="Proteomes" id="UP000288805"/>
    </source>
</evidence>
<gene>
    <name evidence="1" type="ORF">CK203_014609</name>
</gene>
<accession>A0A438K4U4</accession>